<dbReference type="InterPro" id="IPR013024">
    <property type="entry name" value="GGCT-like"/>
</dbReference>
<gene>
    <name evidence="5" type="ORF">BBEV_2422</name>
</gene>
<dbReference type="PANTHER" id="PTHR12510:SF4">
    <property type="entry name" value="GAMMA-GLUTAMYLAMINECYCLOTRANSFERASE"/>
    <property type="match status" value="1"/>
</dbReference>
<dbReference type="Pfam" id="PF06094">
    <property type="entry name" value="GGACT"/>
    <property type="match status" value="1"/>
</dbReference>
<dbReference type="GO" id="GO:0061929">
    <property type="term" value="F:gamma-glutamylaminecyclotransferase activity"/>
    <property type="evidence" value="ECO:0007669"/>
    <property type="project" value="InterPro"/>
</dbReference>
<protein>
    <recommendedName>
        <fullName evidence="3">Gamma-glutamylcyclotransferase family protein</fullName>
    </recommendedName>
</protein>
<evidence type="ECO:0000256" key="2">
    <source>
        <dbReference type="PIRSR" id="PIRSR639126-1"/>
    </source>
</evidence>
<dbReference type="STRING" id="632773.BBEV_2422"/>
<dbReference type="GO" id="GO:0005829">
    <property type="term" value="C:cytosol"/>
    <property type="evidence" value="ECO:0007669"/>
    <property type="project" value="TreeGrafter"/>
</dbReference>
<dbReference type="EMBL" id="CP012502">
    <property type="protein sequence ID" value="AOM83762.1"/>
    <property type="molecule type" value="Genomic_DNA"/>
</dbReference>
<evidence type="ECO:0000313" key="6">
    <source>
        <dbReference type="Proteomes" id="UP000094463"/>
    </source>
</evidence>
<reference evidence="5 6" key="1">
    <citation type="submission" date="2015-08" db="EMBL/GenBank/DDBJ databases">
        <title>The complete genome sequence of Bacillus beveridgei MLTeJB.</title>
        <authorList>
            <person name="Hanson T.E."/>
            <person name="Mesa C."/>
            <person name="Basesman S.M."/>
            <person name="Oremland R.S."/>
        </authorList>
    </citation>
    <scope>NUCLEOTIDE SEQUENCE [LARGE SCALE GENOMIC DNA]</scope>
    <source>
        <strain evidence="5 6">MLTeJB</strain>
    </source>
</reference>
<evidence type="ECO:0000313" key="5">
    <source>
        <dbReference type="EMBL" id="AOM83762.1"/>
    </source>
</evidence>
<name>A0A1D7QXN0_9BACI</name>
<dbReference type="Gene3D" id="3.10.490.10">
    <property type="entry name" value="Gamma-glutamyl cyclotransferase-like"/>
    <property type="match status" value="1"/>
</dbReference>
<dbReference type="CDD" id="cd06661">
    <property type="entry name" value="GGCT_like"/>
    <property type="match status" value="1"/>
</dbReference>
<evidence type="ECO:0000256" key="1">
    <source>
        <dbReference type="ARBA" id="ARBA00008861"/>
    </source>
</evidence>
<organism evidence="5 6">
    <name type="scientific">Salisediminibacterium beveridgei</name>
    <dbReference type="NCBI Taxonomy" id="632773"/>
    <lineage>
        <taxon>Bacteria</taxon>
        <taxon>Bacillati</taxon>
        <taxon>Bacillota</taxon>
        <taxon>Bacilli</taxon>
        <taxon>Bacillales</taxon>
        <taxon>Bacillaceae</taxon>
        <taxon>Salisediminibacterium</taxon>
    </lineage>
</organism>
<dbReference type="InterPro" id="IPR039126">
    <property type="entry name" value="GGACT"/>
</dbReference>
<proteinExistence type="inferred from homology"/>
<keyword evidence="6" id="KW-1185">Reference proteome</keyword>
<dbReference type="PANTHER" id="PTHR12510">
    <property type="entry name" value="TROPONIN C-AKIN-1 PROTEIN"/>
    <property type="match status" value="1"/>
</dbReference>
<feature type="active site" description="Proton acceptor" evidence="2">
    <location>
        <position position="75"/>
    </location>
</feature>
<dbReference type="AlphaFoldDB" id="A0A1D7QXN0"/>
<dbReference type="InterPro" id="IPR009288">
    <property type="entry name" value="AIG2-like_dom"/>
</dbReference>
<feature type="domain" description="Gamma-glutamylcyclotransferase AIG2-like" evidence="4">
    <location>
        <begin position="6"/>
        <end position="125"/>
    </location>
</feature>
<dbReference type="KEGG" id="bbev:BBEV_2422"/>
<dbReference type="RefSeq" id="WP_069365710.1">
    <property type="nucleotide sequence ID" value="NZ_CP012502.1"/>
</dbReference>
<dbReference type="OrthoDB" id="8538589at2"/>
<sequence>MSALYVFVYGTLLRGEANHGLLASASLVEERAVTNGFLVDTGNGYPALVESETEKTFGELYQIVESDLPNLDELEGYTSPGHLSNLYERKVQLVKGQSGRDYAAIVYVFEQDRGMIPIDGNDWRKR</sequence>
<evidence type="ECO:0000259" key="4">
    <source>
        <dbReference type="Pfam" id="PF06094"/>
    </source>
</evidence>
<comment type="similarity">
    <text evidence="1 3">Belongs to the gamma-glutamylcyclotransferase family.</text>
</comment>
<dbReference type="SUPFAM" id="SSF110857">
    <property type="entry name" value="Gamma-glutamyl cyclotransferase-like"/>
    <property type="match status" value="1"/>
</dbReference>
<dbReference type="Proteomes" id="UP000094463">
    <property type="component" value="Chromosome"/>
</dbReference>
<dbReference type="InterPro" id="IPR036568">
    <property type="entry name" value="GGCT-like_sf"/>
</dbReference>
<evidence type="ECO:0000256" key="3">
    <source>
        <dbReference type="RuleBase" id="RU367036"/>
    </source>
</evidence>
<accession>A0A1D7QXN0</accession>